<organism evidence="1 2">
    <name type="scientific">Microbacterium pumilum</name>
    <dbReference type="NCBI Taxonomy" id="344165"/>
    <lineage>
        <taxon>Bacteria</taxon>
        <taxon>Bacillati</taxon>
        <taxon>Actinomycetota</taxon>
        <taxon>Actinomycetes</taxon>
        <taxon>Micrococcales</taxon>
        <taxon>Microbacteriaceae</taxon>
        <taxon>Microbacterium</taxon>
    </lineage>
</organism>
<comment type="caution">
    <text evidence="1">The sequence shown here is derived from an EMBL/GenBank/DDBJ whole genome shotgun (WGS) entry which is preliminary data.</text>
</comment>
<accession>A0ABN2SK47</accession>
<dbReference type="EMBL" id="BAAAOH010000001">
    <property type="protein sequence ID" value="GAA1988066.1"/>
    <property type="molecule type" value="Genomic_DNA"/>
</dbReference>
<reference evidence="1 2" key="1">
    <citation type="journal article" date="2019" name="Int. J. Syst. Evol. Microbiol.">
        <title>The Global Catalogue of Microorganisms (GCM) 10K type strain sequencing project: providing services to taxonomists for standard genome sequencing and annotation.</title>
        <authorList>
            <consortium name="The Broad Institute Genomics Platform"/>
            <consortium name="The Broad Institute Genome Sequencing Center for Infectious Disease"/>
            <person name="Wu L."/>
            <person name="Ma J."/>
        </authorList>
    </citation>
    <scope>NUCLEOTIDE SEQUENCE [LARGE SCALE GENOMIC DNA]</scope>
    <source>
        <strain evidence="1 2">JCM 14902</strain>
    </source>
</reference>
<name>A0ABN2SK47_9MICO</name>
<gene>
    <name evidence="1" type="ORF">GCM10009777_23550</name>
</gene>
<dbReference type="Proteomes" id="UP001500326">
    <property type="component" value="Unassembled WGS sequence"/>
</dbReference>
<proteinExistence type="predicted"/>
<keyword evidence="2" id="KW-1185">Reference proteome</keyword>
<evidence type="ECO:0000313" key="1">
    <source>
        <dbReference type="EMBL" id="GAA1988066.1"/>
    </source>
</evidence>
<evidence type="ECO:0000313" key="2">
    <source>
        <dbReference type="Proteomes" id="UP001500326"/>
    </source>
</evidence>
<protein>
    <submittedName>
        <fullName evidence="1">Uncharacterized protein</fullName>
    </submittedName>
</protein>
<sequence length="92" mass="10271">MKIAAAPKTHVYQPYGVMTTMRMKQATRMPIMMRYRLDRASASSRGARGSDVAEGGRPELFTVLQDYAARGVRSPSARVMRELRPLLAKSGR</sequence>